<dbReference type="NCBIfam" id="TIGR00697">
    <property type="entry name" value="queuosine precursor transporter"/>
    <property type="match status" value="1"/>
</dbReference>
<keyword evidence="1" id="KW-1133">Transmembrane helix</keyword>
<feature type="transmembrane region" description="Helical" evidence="1">
    <location>
        <begin position="21"/>
        <end position="37"/>
    </location>
</feature>
<keyword evidence="1" id="KW-0472">Membrane</keyword>
<keyword evidence="1" id="KW-1003">Cell membrane</keyword>
<sequence length="221" mass="24794">MLAVNFSFIILIYRLFGKTGLYAWIPIAAIVANIQVVKLVEIVGISATLGNIVYASSFLVTDILSELYGKQEAKKAVYLGLFSLVAMTVLMNMALLFAPAPDDFSQASLKNIFSFMPRIAGASLVAYFISQSHDVWAFEFWKNRFPSPGHLWLRNNASTMASQFIDSSLFTLLAFWGVFPTQALIEIFWTTYLLKWVVGVADTPFLYLARGWHLGKKIREA</sequence>
<keyword evidence="3" id="KW-1185">Reference proteome</keyword>
<evidence type="ECO:0000256" key="1">
    <source>
        <dbReference type="HAMAP-Rule" id="MF_02088"/>
    </source>
</evidence>
<feature type="transmembrane region" description="Helical" evidence="1">
    <location>
        <begin position="76"/>
        <end position="100"/>
    </location>
</feature>
<dbReference type="GO" id="GO:0005886">
    <property type="term" value="C:plasma membrane"/>
    <property type="evidence" value="ECO:0007669"/>
    <property type="project" value="UniProtKB-SubCell"/>
</dbReference>
<evidence type="ECO:0000313" key="2">
    <source>
        <dbReference type="EMBL" id="ACN13836.1"/>
    </source>
</evidence>
<dbReference type="Pfam" id="PF02592">
    <property type="entry name" value="Vut_1"/>
    <property type="match status" value="1"/>
</dbReference>
<keyword evidence="1" id="KW-0813">Transport</keyword>
<keyword evidence="1" id="KW-0812">Transmembrane</keyword>
<organism evidence="2 3">
    <name type="scientific">Desulforapulum autotrophicum (strain ATCC 43914 / DSM 3382 / VKM B-1955 / HRM2)</name>
    <name type="common">Desulfobacterium autotrophicum</name>
    <dbReference type="NCBI Taxonomy" id="177437"/>
    <lineage>
        <taxon>Bacteria</taxon>
        <taxon>Pseudomonadati</taxon>
        <taxon>Thermodesulfobacteriota</taxon>
        <taxon>Desulfobacteria</taxon>
        <taxon>Desulfobacterales</taxon>
        <taxon>Desulfobacteraceae</taxon>
        <taxon>Desulforapulum</taxon>
    </lineage>
</organism>
<feature type="transmembrane region" description="Helical" evidence="1">
    <location>
        <begin position="187"/>
        <end position="209"/>
    </location>
</feature>
<dbReference type="EMBL" id="CP001087">
    <property type="protein sequence ID" value="ACN13836.1"/>
    <property type="molecule type" value="Genomic_DNA"/>
</dbReference>
<gene>
    <name evidence="2" type="ordered locus">HRM2_07220</name>
</gene>
<dbReference type="AlphaFoldDB" id="C0QJI3"/>
<dbReference type="GO" id="GO:0022857">
    <property type="term" value="F:transmembrane transporter activity"/>
    <property type="evidence" value="ECO:0007669"/>
    <property type="project" value="UniProtKB-UniRule"/>
</dbReference>
<dbReference type="PANTHER" id="PTHR34300:SF2">
    <property type="entry name" value="QUEUOSINE PRECURSOR TRANSPORTER-RELATED"/>
    <property type="match status" value="1"/>
</dbReference>
<dbReference type="Proteomes" id="UP000000442">
    <property type="component" value="Chromosome"/>
</dbReference>
<name>C0QJI3_DESAH</name>
<feature type="transmembrane region" description="Helical" evidence="1">
    <location>
        <begin position="112"/>
        <end position="130"/>
    </location>
</feature>
<evidence type="ECO:0000313" key="3">
    <source>
        <dbReference type="Proteomes" id="UP000000442"/>
    </source>
</evidence>
<protein>
    <recommendedName>
        <fullName evidence="1">Probable queuosine precursor transporter</fullName>
        <shortName evidence="1">Q precursor transporter</shortName>
    </recommendedName>
</protein>
<keyword evidence="1" id="KW-0997">Cell inner membrane</keyword>
<reference evidence="2 3" key="1">
    <citation type="journal article" date="2009" name="Environ. Microbiol.">
        <title>Genome sequence of Desulfobacterium autotrophicum HRM2, a marine sulfate reducer oxidizing organic carbon completely to carbon dioxide.</title>
        <authorList>
            <person name="Strittmatter A.W."/>
            <person name="Liesegang H."/>
            <person name="Rabus R."/>
            <person name="Decker I."/>
            <person name="Amann J."/>
            <person name="Andres S."/>
            <person name="Henne A."/>
            <person name="Fricke W.F."/>
            <person name="Martinez-Arias R."/>
            <person name="Bartels D."/>
            <person name="Goesmann A."/>
            <person name="Krause L."/>
            <person name="Puehler A."/>
            <person name="Klenk H.P."/>
            <person name="Richter M."/>
            <person name="Schuler M."/>
            <person name="Gloeckner F.O."/>
            <person name="Meyerdierks A."/>
            <person name="Gottschalk G."/>
            <person name="Amann R."/>
        </authorList>
    </citation>
    <scope>NUCLEOTIDE SEQUENCE [LARGE SCALE GENOMIC DNA]</scope>
    <source>
        <strain evidence="3">ATCC 43914 / DSM 3382 / HRM2</strain>
    </source>
</reference>
<comment type="similarity">
    <text evidence="1">Belongs to the vitamin uptake transporter (VUT/ECF) (TC 2.A.88) family. Q precursor transporter subfamily.</text>
</comment>
<dbReference type="HOGENOM" id="CLU_075503_2_1_7"/>
<dbReference type="KEGG" id="dat:HRM2_07220"/>
<dbReference type="eggNOG" id="COG1738">
    <property type="taxonomic scope" value="Bacteria"/>
</dbReference>
<feature type="transmembrane region" description="Helical" evidence="1">
    <location>
        <begin position="43"/>
        <end position="64"/>
    </location>
</feature>
<comment type="subcellular location">
    <subcellularLocation>
        <location evidence="1">Cell inner membrane</location>
        <topology evidence="1">Multi-pass membrane protein</topology>
    </subcellularLocation>
</comment>
<accession>C0QJI3</accession>
<proteinExistence type="inferred from homology"/>
<dbReference type="HAMAP" id="MF_02088">
    <property type="entry name" value="Q_prec_transport"/>
    <property type="match status" value="1"/>
</dbReference>
<dbReference type="RefSeq" id="WP_012663084.1">
    <property type="nucleotide sequence ID" value="NC_012108.1"/>
</dbReference>
<dbReference type="InterPro" id="IPR003744">
    <property type="entry name" value="YhhQ"/>
</dbReference>
<comment type="function">
    <text evidence="1">Involved in the import of queuosine (Q) precursors, required for Q precursor salvage.</text>
</comment>
<dbReference type="PANTHER" id="PTHR34300">
    <property type="entry name" value="QUEUOSINE PRECURSOR TRANSPORTER-RELATED"/>
    <property type="match status" value="1"/>
</dbReference>